<proteinExistence type="predicted"/>
<feature type="non-terminal residue" evidence="2">
    <location>
        <position position="221"/>
    </location>
</feature>
<name>A0A2T3Z8G7_TRIA4</name>
<evidence type="ECO:0000313" key="2">
    <source>
        <dbReference type="EMBL" id="PTB41104.1"/>
    </source>
</evidence>
<dbReference type="AlphaFoldDB" id="A0A2T3Z8G7"/>
<gene>
    <name evidence="2" type="ORF">M441DRAFT_139994</name>
</gene>
<organism evidence="2 3">
    <name type="scientific">Trichoderma asperellum (strain ATCC 204424 / CBS 433.97 / NBRC 101777)</name>
    <dbReference type="NCBI Taxonomy" id="1042311"/>
    <lineage>
        <taxon>Eukaryota</taxon>
        <taxon>Fungi</taxon>
        <taxon>Dikarya</taxon>
        <taxon>Ascomycota</taxon>
        <taxon>Pezizomycotina</taxon>
        <taxon>Sordariomycetes</taxon>
        <taxon>Hypocreomycetidae</taxon>
        <taxon>Hypocreales</taxon>
        <taxon>Hypocreaceae</taxon>
        <taxon>Trichoderma</taxon>
    </lineage>
</organism>
<accession>A0A2T3Z8G7</accession>
<evidence type="ECO:0000259" key="1">
    <source>
        <dbReference type="Pfam" id="PF06985"/>
    </source>
</evidence>
<evidence type="ECO:0000313" key="3">
    <source>
        <dbReference type="Proteomes" id="UP000240493"/>
    </source>
</evidence>
<dbReference type="Pfam" id="PF06985">
    <property type="entry name" value="HET"/>
    <property type="match status" value="1"/>
</dbReference>
<dbReference type="InterPro" id="IPR010730">
    <property type="entry name" value="HET"/>
</dbReference>
<protein>
    <recommendedName>
        <fullName evidence="1">Heterokaryon incompatibility domain-containing protein</fullName>
    </recommendedName>
</protein>
<dbReference type="EMBL" id="KZ679262">
    <property type="protein sequence ID" value="PTB41104.1"/>
    <property type="molecule type" value="Genomic_DNA"/>
</dbReference>
<keyword evidence="3" id="KW-1185">Reference proteome</keyword>
<reference evidence="2 3" key="1">
    <citation type="submission" date="2016-07" db="EMBL/GenBank/DDBJ databases">
        <title>Multiple horizontal gene transfer events from other fungi enriched the ability of initially mycotrophic Trichoderma (Ascomycota) to feed on dead plant biomass.</title>
        <authorList>
            <consortium name="DOE Joint Genome Institute"/>
            <person name="Aerts A."/>
            <person name="Atanasova L."/>
            <person name="Chenthamara K."/>
            <person name="Zhang J."/>
            <person name="Grujic M."/>
            <person name="Henrissat B."/>
            <person name="Kuo A."/>
            <person name="Salamov A."/>
            <person name="Lipzen A."/>
            <person name="Labutti K."/>
            <person name="Barry K."/>
            <person name="Miao Y."/>
            <person name="Rahimi M.J."/>
            <person name="Shen Q."/>
            <person name="Grigoriev I.V."/>
            <person name="Kubicek C.P."/>
            <person name="Druzhinina I.S."/>
        </authorList>
    </citation>
    <scope>NUCLEOTIDE SEQUENCE [LARGE SCALE GENOMIC DNA]</scope>
    <source>
        <strain evidence="2 3">CBS 433.97</strain>
    </source>
</reference>
<dbReference type="Proteomes" id="UP000240493">
    <property type="component" value="Unassembled WGS sequence"/>
</dbReference>
<feature type="domain" description="Heterokaryon incompatibility" evidence="1">
    <location>
        <begin position="100"/>
        <end position="192"/>
    </location>
</feature>
<dbReference type="OrthoDB" id="270167at2759"/>
<sequence>MPSYLPLAYRSRFLNLQPGLIWPPLMQRDTNLAFKDIHKTPDALLADLGLICDPATVTSINPGGLETLDLRFLAFDNTSLDDSPLLYLTERGQHVGETNYVAVSYTWQKFDAITLVKDNSRYRILAGGSIRNARSQGALLRRAIQFAKGIGTRLLWVDKDCIDQDDPSDIERHLHVVHKIFNQSRYAIGLLSFHIFHQTQADFIRHVHDRTYLRELDRLLQ</sequence>